<feature type="domain" description="Dystroglycan-type cadherin-like" evidence="4">
    <location>
        <begin position="23"/>
        <end position="118"/>
    </location>
</feature>
<evidence type="ECO:0000313" key="5">
    <source>
        <dbReference type="EMBL" id="KDR80525.1"/>
    </source>
</evidence>
<dbReference type="Pfam" id="PF05345">
    <property type="entry name" value="He_PIG"/>
    <property type="match status" value="2"/>
</dbReference>
<dbReference type="InterPro" id="IPR013783">
    <property type="entry name" value="Ig-like_fold"/>
</dbReference>
<evidence type="ECO:0000256" key="2">
    <source>
        <dbReference type="SAM" id="Phobius"/>
    </source>
</evidence>
<evidence type="ECO:0000259" key="4">
    <source>
        <dbReference type="SMART" id="SM00736"/>
    </source>
</evidence>
<organism evidence="5 6">
    <name type="scientific">Galerina marginata (strain CBS 339.88)</name>
    <dbReference type="NCBI Taxonomy" id="685588"/>
    <lineage>
        <taxon>Eukaryota</taxon>
        <taxon>Fungi</taxon>
        <taxon>Dikarya</taxon>
        <taxon>Basidiomycota</taxon>
        <taxon>Agaricomycotina</taxon>
        <taxon>Agaricomycetes</taxon>
        <taxon>Agaricomycetidae</taxon>
        <taxon>Agaricales</taxon>
        <taxon>Agaricineae</taxon>
        <taxon>Strophariaceae</taxon>
        <taxon>Galerina</taxon>
    </lineage>
</organism>
<reference evidence="6" key="1">
    <citation type="journal article" date="2014" name="Proc. Natl. Acad. Sci. U.S.A.">
        <title>Extensive sampling of basidiomycete genomes demonstrates inadequacy of the white-rot/brown-rot paradigm for wood decay fungi.</title>
        <authorList>
            <person name="Riley R."/>
            <person name="Salamov A.A."/>
            <person name="Brown D.W."/>
            <person name="Nagy L.G."/>
            <person name="Floudas D."/>
            <person name="Held B.W."/>
            <person name="Levasseur A."/>
            <person name="Lombard V."/>
            <person name="Morin E."/>
            <person name="Otillar R."/>
            <person name="Lindquist E.A."/>
            <person name="Sun H."/>
            <person name="LaButti K.M."/>
            <person name="Schmutz J."/>
            <person name="Jabbour D."/>
            <person name="Luo H."/>
            <person name="Baker S.E."/>
            <person name="Pisabarro A.G."/>
            <person name="Walton J.D."/>
            <person name="Blanchette R.A."/>
            <person name="Henrissat B."/>
            <person name="Martin F."/>
            <person name="Cullen D."/>
            <person name="Hibbett D.S."/>
            <person name="Grigoriev I.V."/>
        </authorList>
    </citation>
    <scope>NUCLEOTIDE SEQUENCE [LARGE SCALE GENOMIC DNA]</scope>
    <source>
        <strain evidence="6">CBS 339.88</strain>
    </source>
</reference>
<protein>
    <recommendedName>
        <fullName evidence="4">Dystroglycan-type cadherin-like domain-containing protein</fullName>
    </recommendedName>
</protein>
<feature type="chain" id="PRO_5001646654" description="Dystroglycan-type cadherin-like domain-containing protein" evidence="3">
    <location>
        <begin position="18"/>
        <end position="915"/>
    </location>
</feature>
<evidence type="ECO:0000256" key="1">
    <source>
        <dbReference type="SAM" id="MobiDB-lite"/>
    </source>
</evidence>
<feature type="region of interest" description="Disordered" evidence="1">
    <location>
        <begin position="543"/>
        <end position="589"/>
    </location>
</feature>
<dbReference type="InterPro" id="IPR006644">
    <property type="entry name" value="Cadg"/>
</dbReference>
<dbReference type="OrthoDB" id="414243at2759"/>
<keyword evidence="2" id="KW-1133">Transmembrane helix</keyword>
<name>A0A067TBF2_GALM3</name>
<dbReference type="InterPro" id="IPR015919">
    <property type="entry name" value="Cadherin-like_sf"/>
</dbReference>
<dbReference type="GO" id="GO:0005509">
    <property type="term" value="F:calcium ion binding"/>
    <property type="evidence" value="ECO:0007669"/>
    <property type="project" value="InterPro"/>
</dbReference>
<gene>
    <name evidence="5" type="ORF">GALMADRAFT_61298</name>
</gene>
<keyword evidence="3" id="KW-0732">Signal</keyword>
<dbReference type="AlphaFoldDB" id="A0A067TBF2"/>
<feature type="compositionally biased region" description="Basic and acidic residues" evidence="1">
    <location>
        <begin position="565"/>
        <end position="579"/>
    </location>
</feature>
<sequence length="915" mass="98668">MTLILLCFLAFLGFVLATNPSVSVVEPLDKQLVQVARLGQPYFWTFSPFTFSSSDGPLVYTTSSLPGWLSFDNTTGTFQGTPSTSDEGYPDITVTAHASGSSTSSRFTICVTHVSPPTLKIPLSDQFRQGSHSLSSVFFLRPNSALVTQNPVLRVPGNWSFSVGIESRTIVSLEENVFYEIRLANGSGIPEFLSFNSKTVTLDGTTEVISQPSLLAFHLHASDQEGYTSNVLPFDLVIADHELSMSTPRLPTINTTTETEFTISFLSPADFMGVLVDDDPIQPSSISRLDLDVSAYSWLRYDAPSRTLSGTPPANLAVSPQIPVTLTTNFNQTIKTELSLALVEPYFVLSELPSLHVSRGDQLQFDLAQWFSHGKSGSNHTDISVFFDPTAIANWLRFDGLSNTLTGSVPEDYESADHVTLTFTAYSHETQSTSHTTLTIYITGAGNTQSLSPAAQPKGLSSEAHKRLVLALALTFGLLGGLCLLAGTFAIVRRCARVEDTAILGEEGRNAWDEKDRRWYGLTLSPRGTRVIDGLNNASVPSNPFLPSTGVPNRPPLGHTPLGLDLRRVSERSQQHSESGDGSPGVMSKKEFMARIKDTVRQVSDKYRNRPSNVRPVIGKPVLVASSRANDQAELMVQDSPSNPFSDLMPPSRPGSTFISGSPSASTAEHSIPRRRADFAPPRNLGQVHFNDGLLVRQVSTGSMGTNSFLSGKSGLSGESYAEVAMGPPTKPRLVPFTSSTRVPVPQVIVPTAQSVNFSGNRIASQKATVIKVVPATEADVKTSASNEEMSMGIHYVRSLGTDQLAVAGRPGSGSSPALSNVLLVRAGERFKFRVPIPTSANPHKQTNGYFVKLTSGQPLPKFIRANLNGISKKGALEVSGTATFRDIGERTAGVYSEKDGVCIASFMIEVVGKR</sequence>
<dbReference type="GO" id="GO:0016020">
    <property type="term" value="C:membrane"/>
    <property type="evidence" value="ECO:0007669"/>
    <property type="project" value="InterPro"/>
</dbReference>
<dbReference type="SMART" id="SM00736">
    <property type="entry name" value="CADG"/>
    <property type="match status" value="1"/>
</dbReference>
<evidence type="ECO:0000256" key="3">
    <source>
        <dbReference type="SAM" id="SignalP"/>
    </source>
</evidence>
<evidence type="ECO:0000313" key="6">
    <source>
        <dbReference type="Proteomes" id="UP000027222"/>
    </source>
</evidence>
<keyword evidence="6" id="KW-1185">Reference proteome</keyword>
<dbReference type="SUPFAM" id="SSF49313">
    <property type="entry name" value="Cadherin-like"/>
    <property type="match status" value="3"/>
</dbReference>
<keyword evidence="2" id="KW-0812">Transmembrane</keyword>
<dbReference type="HOGENOM" id="CLU_012975_0_0_1"/>
<dbReference type="Gene3D" id="2.60.40.10">
    <property type="entry name" value="Immunoglobulins"/>
    <property type="match status" value="2"/>
</dbReference>
<feature type="signal peptide" evidence="3">
    <location>
        <begin position="1"/>
        <end position="17"/>
    </location>
</feature>
<dbReference type="STRING" id="685588.A0A067TBF2"/>
<accession>A0A067TBF2</accession>
<feature type="transmembrane region" description="Helical" evidence="2">
    <location>
        <begin position="468"/>
        <end position="492"/>
    </location>
</feature>
<keyword evidence="2" id="KW-0472">Membrane</keyword>
<dbReference type="EMBL" id="KL142371">
    <property type="protein sequence ID" value="KDR80525.1"/>
    <property type="molecule type" value="Genomic_DNA"/>
</dbReference>
<proteinExistence type="predicted"/>
<dbReference type="Proteomes" id="UP000027222">
    <property type="component" value="Unassembled WGS sequence"/>
</dbReference>